<accession>A0A1L9QRB7</accession>
<protein>
    <recommendedName>
        <fullName evidence="5">FtsK domain-containing protein</fullName>
    </recommendedName>
</protein>
<evidence type="ECO:0000313" key="6">
    <source>
        <dbReference type="EMBL" id="OJJ25245.1"/>
    </source>
</evidence>
<dbReference type="STRING" id="1925591.BI308_12225"/>
<dbReference type="GO" id="GO:0003677">
    <property type="term" value="F:DNA binding"/>
    <property type="evidence" value="ECO:0007669"/>
    <property type="project" value="InterPro"/>
</dbReference>
<evidence type="ECO:0000256" key="1">
    <source>
        <dbReference type="ARBA" id="ARBA00022741"/>
    </source>
</evidence>
<dbReference type="InterPro" id="IPR002543">
    <property type="entry name" value="FtsK_dom"/>
</dbReference>
<dbReference type="Gene3D" id="3.40.50.300">
    <property type="entry name" value="P-loop containing nucleotide triphosphate hydrolases"/>
    <property type="match status" value="1"/>
</dbReference>
<dbReference type="PANTHER" id="PTHR22683">
    <property type="entry name" value="SPORULATION PROTEIN RELATED"/>
    <property type="match status" value="1"/>
</dbReference>
<comment type="caution">
    <text evidence="6">The sequence shown here is derived from an EMBL/GenBank/DDBJ whole genome shotgun (WGS) entry which is preliminary data.</text>
</comment>
<keyword evidence="7" id="KW-1185">Reference proteome</keyword>
<reference evidence="6" key="1">
    <citation type="submission" date="2016-10" db="EMBL/GenBank/DDBJ databases">
        <title>CRISPR-Cas defence system in Roseofilum reptotaenium: evidence of a bacteriophage-cyanobacterium arms race in the coral black band disease.</title>
        <authorList>
            <person name="Buerger P."/>
            <person name="Wood-Charlson E.M."/>
            <person name="Weynberg K.D."/>
            <person name="Willis B."/>
            <person name="Van Oppen M.J."/>
        </authorList>
    </citation>
    <scope>NUCLEOTIDE SEQUENCE [LARGE SCALE GENOMIC DNA]</scope>
    <source>
        <strain evidence="6">AO1-A</strain>
    </source>
</reference>
<evidence type="ECO:0000256" key="3">
    <source>
        <dbReference type="PROSITE-ProRule" id="PRU00289"/>
    </source>
</evidence>
<keyword evidence="2 3" id="KW-0067">ATP-binding</keyword>
<feature type="binding site" evidence="3">
    <location>
        <begin position="372"/>
        <end position="379"/>
    </location>
    <ligand>
        <name>ATP</name>
        <dbReference type="ChEBI" id="CHEBI:30616"/>
    </ligand>
</feature>
<evidence type="ECO:0000256" key="2">
    <source>
        <dbReference type="ARBA" id="ARBA00022840"/>
    </source>
</evidence>
<dbReference type="InterPro" id="IPR050206">
    <property type="entry name" value="FtsK/SpoIIIE/SftA"/>
</dbReference>
<dbReference type="EMBL" id="MLAW01000019">
    <property type="protein sequence ID" value="OJJ25245.1"/>
    <property type="molecule type" value="Genomic_DNA"/>
</dbReference>
<dbReference type="Proteomes" id="UP000183940">
    <property type="component" value="Unassembled WGS sequence"/>
</dbReference>
<dbReference type="AlphaFoldDB" id="A0A1L9QRB7"/>
<dbReference type="PANTHER" id="PTHR22683:SF41">
    <property type="entry name" value="DNA TRANSLOCASE FTSK"/>
    <property type="match status" value="1"/>
</dbReference>
<name>A0A1L9QRB7_9CYAN</name>
<dbReference type="PROSITE" id="PS50901">
    <property type="entry name" value="FTSK"/>
    <property type="match status" value="1"/>
</dbReference>
<gene>
    <name evidence="6" type="ORF">BI308_12225</name>
</gene>
<feature type="region of interest" description="Disordered" evidence="4">
    <location>
        <begin position="243"/>
        <end position="274"/>
    </location>
</feature>
<dbReference type="InterPro" id="IPR027417">
    <property type="entry name" value="P-loop_NTPase"/>
</dbReference>
<organism evidence="6 7">
    <name type="scientific">Roseofilum reptotaenium AO1-A</name>
    <dbReference type="NCBI Taxonomy" id="1925591"/>
    <lineage>
        <taxon>Bacteria</taxon>
        <taxon>Bacillati</taxon>
        <taxon>Cyanobacteriota</taxon>
        <taxon>Cyanophyceae</taxon>
        <taxon>Desertifilales</taxon>
        <taxon>Desertifilaceae</taxon>
        <taxon>Roseofilum</taxon>
    </lineage>
</organism>
<proteinExistence type="predicted"/>
<feature type="domain" description="FtsK" evidence="5">
    <location>
        <begin position="355"/>
        <end position="541"/>
    </location>
</feature>
<dbReference type="GO" id="GO:0005524">
    <property type="term" value="F:ATP binding"/>
    <property type="evidence" value="ECO:0007669"/>
    <property type="project" value="UniProtKB-UniRule"/>
</dbReference>
<sequence length="596" mass="68069">MIEQITELLKKSSLSRFYHFQLIDEDFLELNSVRSISEVIKHAELINPPGLTGYLPHSFETHLQDNDFSLLNFLQSAGYQDLILEFSLQTHNPATEPTHWKPALDDLVERLNKSEHRKHHETNQALQLYRKYQNHYANNQLFTYNIKALGKNSTDTFAILQTLLELTTPNTTKHIPPILTFQPGDSRFQEHLQATETVQLVPTLDWEGWQTETGKQLAQKSIKETIQSGGILSSLDDGSLSFPAISSRPTFSQPQQPSLSSSNNANPNPNSSDLVLRKDSSLAKIFQPQLPKVEHLKPLQRLTTYEEIQGFLQFFTPPPSTTTTNSPTLSAEEIFKQYKHLITSDTYIIGLDDNGNPVTSSWAKIPHRLIAGLPGAGKSNFINWLLFQFLYINPKRKVYIADFGGVDFQFLKRLPLAVEIIDTPEDCQKLVETIHEQEYEQRLQLMQEYYVDNVKLLQEEGVEIDRTLWVIDEAADIADESMKLKNSIEKHLKQYARKGRKYGIQVLYCTQRPTTEVITKQVTDQCEEKVVFRVSADSSQRILYDTIAGEIPKNAPGRAWLDGSAGKMFVNVPKMDKPQGTKIPISETLWRYFESK</sequence>
<dbReference type="Pfam" id="PF01580">
    <property type="entry name" value="FtsK_SpoIIIE"/>
    <property type="match status" value="1"/>
</dbReference>
<dbReference type="SUPFAM" id="SSF52540">
    <property type="entry name" value="P-loop containing nucleoside triphosphate hydrolases"/>
    <property type="match status" value="1"/>
</dbReference>
<keyword evidence="1 3" id="KW-0547">Nucleotide-binding</keyword>
<evidence type="ECO:0000256" key="4">
    <source>
        <dbReference type="SAM" id="MobiDB-lite"/>
    </source>
</evidence>
<evidence type="ECO:0000313" key="7">
    <source>
        <dbReference type="Proteomes" id="UP000183940"/>
    </source>
</evidence>
<evidence type="ECO:0000259" key="5">
    <source>
        <dbReference type="PROSITE" id="PS50901"/>
    </source>
</evidence>
<feature type="compositionally biased region" description="Low complexity" evidence="4">
    <location>
        <begin position="252"/>
        <end position="272"/>
    </location>
</feature>